<accession>A0A0D6ML30</accession>
<dbReference type="InterPro" id="IPR036188">
    <property type="entry name" value="FAD/NAD-bd_sf"/>
</dbReference>
<comment type="cofactor">
    <cofactor evidence="1">
        <name>FAD</name>
        <dbReference type="ChEBI" id="CHEBI:57692"/>
    </cofactor>
</comment>
<dbReference type="InterPro" id="IPR023753">
    <property type="entry name" value="FAD/NAD-binding_dom"/>
</dbReference>
<keyword evidence="5" id="KW-0274">FAD</keyword>
<dbReference type="RefSeq" id="WP_048848726.1">
    <property type="nucleotide sequence ID" value="NZ_BALE01000017.1"/>
</dbReference>
<dbReference type="Gene3D" id="2.102.10.10">
    <property type="entry name" value="Rieske [2Fe-2S] iron-sulphur domain"/>
    <property type="match status" value="1"/>
</dbReference>
<dbReference type="GO" id="GO:0046872">
    <property type="term" value="F:metal ion binding"/>
    <property type="evidence" value="ECO:0007669"/>
    <property type="project" value="UniProtKB-KW"/>
</dbReference>
<dbReference type="InterPro" id="IPR016156">
    <property type="entry name" value="FAD/NAD-linked_Rdtase_dimer_sf"/>
</dbReference>
<organism evidence="10 11">
    <name type="scientific">Tanticharoenia sakaeratensis NBRC 103193</name>
    <dbReference type="NCBI Taxonomy" id="1231623"/>
    <lineage>
        <taxon>Bacteria</taxon>
        <taxon>Pseudomonadati</taxon>
        <taxon>Pseudomonadota</taxon>
        <taxon>Alphaproteobacteria</taxon>
        <taxon>Acetobacterales</taxon>
        <taxon>Acetobacteraceae</taxon>
        <taxon>Tanticharoenia</taxon>
    </lineage>
</organism>
<evidence type="ECO:0000256" key="8">
    <source>
        <dbReference type="ARBA" id="ARBA00023014"/>
    </source>
</evidence>
<reference evidence="10 11" key="1">
    <citation type="submission" date="2012-10" db="EMBL/GenBank/DDBJ databases">
        <title>Genome sequencing of Tanticharoenia sakaeratensis NBRC 103193.</title>
        <authorList>
            <person name="Azuma Y."/>
            <person name="Hadano H."/>
            <person name="Hirakawa H."/>
            <person name="Matsushita K."/>
        </authorList>
    </citation>
    <scope>NUCLEOTIDE SEQUENCE [LARGE SCALE GENOMIC DNA]</scope>
    <source>
        <strain evidence="10 11">NBRC 103193</strain>
    </source>
</reference>
<keyword evidence="11" id="KW-1185">Reference proteome</keyword>
<keyword evidence="7" id="KW-0408">Iron</keyword>
<keyword evidence="4" id="KW-0479">Metal-binding</keyword>
<keyword evidence="2" id="KW-0285">Flavoprotein</keyword>
<dbReference type="OrthoDB" id="7809559at2"/>
<dbReference type="Gene3D" id="3.50.50.60">
    <property type="entry name" value="FAD/NAD(P)-binding domain"/>
    <property type="match status" value="2"/>
</dbReference>
<dbReference type="PROSITE" id="PS51296">
    <property type="entry name" value="RIESKE"/>
    <property type="match status" value="1"/>
</dbReference>
<dbReference type="PANTHER" id="PTHR43557">
    <property type="entry name" value="APOPTOSIS-INDUCING FACTOR 1"/>
    <property type="match status" value="1"/>
</dbReference>
<dbReference type="GO" id="GO:0016651">
    <property type="term" value="F:oxidoreductase activity, acting on NAD(P)H"/>
    <property type="evidence" value="ECO:0007669"/>
    <property type="project" value="TreeGrafter"/>
</dbReference>
<dbReference type="Pfam" id="PF14759">
    <property type="entry name" value="Reductase_C"/>
    <property type="match status" value="1"/>
</dbReference>
<gene>
    <name evidence="10" type="ORF">Tasa_017_069</name>
</gene>
<evidence type="ECO:0000259" key="9">
    <source>
        <dbReference type="PROSITE" id="PS51296"/>
    </source>
</evidence>
<dbReference type="AlphaFoldDB" id="A0A0D6ML30"/>
<dbReference type="SUPFAM" id="SSF55424">
    <property type="entry name" value="FAD/NAD-linked reductases, dimerisation (C-terminal) domain"/>
    <property type="match status" value="1"/>
</dbReference>
<evidence type="ECO:0000256" key="2">
    <source>
        <dbReference type="ARBA" id="ARBA00022630"/>
    </source>
</evidence>
<evidence type="ECO:0000256" key="6">
    <source>
        <dbReference type="ARBA" id="ARBA00023002"/>
    </source>
</evidence>
<dbReference type="PANTHER" id="PTHR43557:SF2">
    <property type="entry name" value="RIESKE DOMAIN-CONTAINING PROTEIN-RELATED"/>
    <property type="match status" value="1"/>
</dbReference>
<feature type="domain" description="Rieske" evidence="9">
    <location>
        <begin position="9"/>
        <end position="108"/>
    </location>
</feature>
<proteinExistence type="predicted"/>
<evidence type="ECO:0000313" key="11">
    <source>
        <dbReference type="Proteomes" id="UP000032679"/>
    </source>
</evidence>
<dbReference type="STRING" id="1231623.Tasa_017_069"/>
<protein>
    <submittedName>
        <fullName evidence="10">Rubredoxin-NAD(+) reductase</fullName>
    </submittedName>
</protein>
<comment type="caution">
    <text evidence="10">The sequence shown here is derived from an EMBL/GenBank/DDBJ whole genome shotgun (WGS) entry which is preliminary data.</text>
</comment>
<evidence type="ECO:0000256" key="4">
    <source>
        <dbReference type="ARBA" id="ARBA00022723"/>
    </source>
</evidence>
<dbReference type="GO" id="GO:0051537">
    <property type="term" value="F:2 iron, 2 sulfur cluster binding"/>
    <property type="evidence" value="ECO:0007669"/>
    <property type="project" value="UniProtKB-KW"/>
</dbReference>
<evidence type="ECO:0000256" key="5">
    <source>
        <dbReference type="ARBA" id="ARBA00022827"/>
    </source>
</evidence>
<evidence type="ECO:0000313" key="10">
    <source>
        <dbReference type="EMBL" id="GAN54186.1"/>
    </source>
</evidence>
<name>A0A0D6ML30_9PROT</name>
<evidence type="ECO:0000256" key="3">
    <source>
        <dbReference type="ARBA" id="ARBA00022714"/>
    </source>
</evidence>
<keyword evidence="3" id="KW-0001">2Fe-2S</keyword>
<dbReference type="PRINTS" id="PR00411">
    <property type="entry name" value="PNDRDTASEI"/>
</dbReference>
<keyword evidence="6" id="KW-0560">Oxidoreductase</keyword>
<dbReference type="Pfam" id="PF07992">
    <property type="entry name" value="Pyr_redox_2"/>
    <property type="match status" value="1"/>
</dbReference>
<evidence type="ECO:0000256" key="1">
    <source>
        <dbReference type="ARBA" id="ARBA00001974"/>
    </source>
</evidence>
<sequence>MIDTSALFHDVIAEADVAPGQIAGATIGDRKVALIRDGETIRAFKGTCPHKGAPMEQGALCAAGDESWLVCPWHKAAFNAADGALREPLALDPLPQYPVQVVDGRVLVALTEIERAEPARCAEQKSVLILGAGAAGVAAACALREKGFAGKITMVSAEATAPYDRTALSKMTIGKDDPKASAPPLRSVAFYEENRITRITGRITAFDAASRTATLESGDRLQGDDVIIATGSVARTIDVPGADLPGVLTLRTQEDATQIIETVDPAGSVVVIGASFIGMEAASALRQRGVGVTVVGQTKVPFEKQFGREIGERLRALHAENGVAFIGGRSVERIQGQDRVSGVVLDDGTELRADAVLVGIGARPSLDAFTRLSHAEDGGLRVDSFLRVADHVHAVGDIASMSHDGHPVRIEHWRTAQAQARIAAAAILDETPPALPTPWFWTQQHGKKLEYLGWPDSFDAVDIDGSLQDFDFLAILRQKGRAVGLVGAGRAAVMAQAAVDFDSVAQDS</sequence>
<dbReference type="Pfam" id="PF00355">
    <property type="entry name" value="Rieske"/>
    <property type="match status" value="1"/>
</dbReference>
<keyword evidence="8" id="KW-0411">Iron-sulfur</keyword>
<dbReference type="Proteomes" id="UP000032679">
    <property type="component" value="Unassembled WGS sequence"/>
</dbReference>
<dbReference type="EMBL" id="BALE01000017">
    <property type="protein sequence ID" value="GAN54186.1"/>
    <property type="molecule type" value="Genomic_DNA"/>
</dbReference>
<dbReference type="InterPro" id="IPR036922">
    <property type="entry name" value="Rieske_2Fe-2S_sf"/>
</dbReference>
<dbReference type="InterPro" id="IPR017941">
    <property type="entry name" value="Rieske_2Fe-2S"/>
</dbReference>
<evidence type="ECO:0000256" key="7">
    <source>
        <dbReference type="ARBA" id="ARBA00023004"/>
    </source>
</evidence>
<dbReference type="GO" id="GO:0005737">
    <property type="term" value="C:cytoplasm"/>
    <property type="evidence" value="ECO:0007669"/>
    <property type="project" value="TreeGrafter"/>
</dbReference>
<dbReference type="InterPro" id="IPR050446">
    <property type="entry name" value="FAD-oxidoreductase/Apoptosis"/>
</dbReference>
<dbReference type="Gene3D" id="3.30.390.30">
    <property type="match status" value="1"/>
</dbReference>
<dbReference type="SUPFAM" id="SSF51905">
    <property type="entry name" value="FAD/NAD(P)-binding domain"/>
    <property type="match status" value="2"/>
</dbReference>
<dbReference type="InterPro" id="IPR028202">
    <property type="entry name" value="Reductase_C"/>
</dbReference>
<dbReference type="PRINTS" id="PR00368">
    <property type="entry name" value="FADPNR"/>
</dbReference>
<dbReference type="SUPFAM" id="SSF50022">
    <property type="entry name" value="ISP domain"/>
    <property type="match status" value="1"/>
</dbReference>